<name>A0A8B6GS01_MYTGA</name>
<comment type="caution">
    <text evidence="2">The sequence shown here is derived from an EMBL/GenBank/DDBJ whole genome shotgun (WGS) entry which is preliminary data.</text>
</comment>
<feature type="compositionally biased region" description="Polar residues" evidence="1">
    <location>
        <begin position="107"/>
        <end position="118"/>
    </location>
</feature>
<reference evidence="2" key="1">
    <citation type="submission" date="2018-11" db="EMBL/GenBank/DDBJ databases">
        <authorList>
            <person name="Alioto T."/>
            <person name="Alioto T."/>
        </authorList>
    </citation>
    <scope>NUCLEOTIDE SEQUENCE</scope>
</reference>
<feature type="region of interest" description="Disordered" evidence="1">
    <location>
        <begin position="94"/>
        <end position="127"/>
    </location>
</feature>
<proteinExistence type="predicted"/>
<evidence type="ECO:0000313" key="3">
    <source>
        <dbReference type="Proteomes" id="UP000596742"/>
    </source>
</evidence>
<dbReference type="AlphaFoldDB" id="A0A8B6GS01"/>
<keyword evidence="3" id="KW-1185">Reference proteome</keyword>
<evidence type="ECO:0000256" key="1">
    <source>
        <dbReference type="SAM" id="MobiDB-lite"/>
    </source>
</evidence>
<protein>
    <submittedName>
        <fullName evidence="2">Uncharacterized protein</fullName>
    </submittedName>
</protein>
<accession>A0A8B6GS01</accession>
<dbReference type="EMBL" id="UYJE01008884">
    <property type="protein sequence ID" value="VDI68158.1"/>
    <property type="molecule type" value="Genomic_DNA"/>
</dbReference>
<sequence>MRDSDHSKDDEREIVRQQEEAFVRNKSSFSTQTQPVIILEDNSLDHSSIDTFMRTFSLNKDMASVGTQTRIVQIAATDAQLKDNTRKTYSLTLQDLPKAAKRPRLTTRPSSSNATTKQTIDHSKDDEREIVRQQEEAFVRNKSSFSTQTQPVIILEDNSLDHSSIDTFMRTFSLNKDMASVGTQTRIVQIAATDAQLKDNTRKTYSLTLQDLPKVMFNLKRPEIRLYSCNITHNSGNTTRTD</sequence>
<evidence type="ECO:0000313" key="2">
    <source>
        <dbReference type="EMBL" id="VDI68158.1"/>
    </source>
</evidence>
<organism evidence="2 3">
    <name type="scientific">Mytilus galloprovincialis</name>
    <name type="common">Mediterranean mussel</name>
    <dbReference type="NCBI Taxonomy" id="29158"/>
    <lineage>
        <taxon>Eukaryota</taxon>
        <taxon>Metazoa</taxon>
        <taxon>Spiralia</taxon>
        <taxon>Lophotrochozoa</taxon>
        <taxon>Mollusca</taxon>
        <taxon>Bivalvia</taxon>
        <taxon>Autobranchia</taxon>
        <taxon>Pteriomorphia</taxon>
        <taxon>Mytilida</taxon>
        <taxon>Mytiloidea</taxon>
        <taxon>Mytilidae</taxon>
        <taxon>Mytilinae</taxon>
        <taxon>Mytilus</taxon>
    </lineage>
</organism>
<dbReference type="Proteomes" id="UP000596742">
    <property type="component" value="Unassembled WGS sequence"/>
</dbReference>
<gene>
    <name evidence="2" type="ORF">MGAL_10B020988</name>
</gene>